<comment type="function">
    <text evidence="7">Functions as a peptidoglycan terminase that cleaves nascent peptidoglycan strands endolytically to terminate their elongation.</text>
</comment>
<keyword evidence="9" id="KW-1185">Reference proteome</keyword>
<reference evidence="8 9" key="1">
    <citation type="submission" date="2020-11" db="EMBL/GenBank/DDBJ databases">
        <title>Genomic insight of Alicyclobacillus mali FL 18 reveals a new arsenic-resistant strain, with potential in environmental biotechnology.</title>
        <authorList>
            <person name="Fiorentino G."/>
            <person name="Gallo G."/>
            <person name="Aulitto M."/>
        </authorList>
    </citation>
    <scope>NUCLEOTIDE SEQUENCE [LARGE SCALE GENOMIC DNA]</scope>
    <source>
        <strain evidence="8 9">FL 18</strain>
    </source>
</reference>
<evidence type="ECO:0000256" key="4">
    <source>
        <dbReference type="ARBA" id="ARBA00023136"/>
    </source>
</evidence>
<dbReference type="EC" id="4.2.2.29" evidence="7"/>
<keyword evidence="5 7" id="KW-0456">Lyase</keyword>
<proteinExistence type="inferred from homology"/>
<evidence type="ECO:0000313" key="9">
    <source>
        <dbReference type="Proteomes" id="UP000642910"/>
    </source>
</evidence>
<comment type="subcellular location">
    <subcellularLocation>
        <location evidence="7">Cell membrane</location>
        <topology evidence="7">Single-pass membrane protein</topology>
    </subcellularLocation>
</comment>
<dbReference type="PANTHER" id="PTHR30518">
    <property type="entry name" value="ENDOLYTIC MUREIN TRANSGLYCOSYLASE"/>
    <property type="match status" value="1"/>
</dbReference>
<comment type="catalytic activity">
    <reaction evidence="7">
        <text>a peptidoglycan chain = a peptidoglycan chain with N-acetyl-1,6-anhydromuramyl-[peptide] at the reducing end + a peptidoglycan chain with N-acetylglucosamine at the non-reducing end.</text>
        <dbReference type="EC" id="4.2.2.29"/>
    </reaction>
</comment>
<name>A0ABS0F4I7_9BACL</name>
<dbReference type="Pfam" id="PF02618">
    <property type="entry name" value="YceG"/>
    <property type="match status" value="1"/>
</dbReference>
<sequence>MSNQPASARRRARWIIVVALALVVVVALVFGAWFRAGLRPVSSAKAPLERFEVKAGDTVATVAERLKAMRLIRSATAFELYGRLRGGGPILAGTYALSADESAPQIYRQMTAGEIVPDVVNVTIPPGYDIVDIAARLAQDGVCSEAAFLKAVQAGDYHQAFLKQLAGRRDVRYRLEGYLFPDTYQFYRNENPVDVVNEMLNDFAARVLTPANEAALRADKLTLNEAITEASLIENEAEVASERPIIASVIDNRLKLNMRLQIDATVDYAIGRHLTVVTDADIMDARNPYNTYLYGGLPPGPICSPSLASIEAVLHPAHTKYLYYVAKGNGTGEHYFAETYSQQLHNEMLREENLKKRSEQSSSR</sequence>
<evidence type="ECO:0000256" key="7">
    <source>
        <dbReference type="HAMAP-Rule" id="MF_02065"/>
    </source>
</evidence>
<feature type="site" description="Important for catalytic activity" evidence="7">
    <location>
        <position position="236"/>
    </location>
</feature>
<keyword evidence="6 7" id="KW-0961">Cell wall biogenesis/degradation</keyword>
<accession>A0ABS0F4I7</accession>
<dbReference type="HAMAP" id="MF_02065">
    <property type="entry name" value="MltG"/>
    <property type="match status" value="1"/>
</dbReference>
<evidence type="ECO:0000313" key="8">
    <source>
        <dbReference type="EMBL" id="MBF8378220.1"/>
    </source>
</evidence>
<dbReference type="EMBL" id="JADPKZ010000042">
    <property type="protein sequence ID" value="MBF8378220.1"/>
    <property type="molecule type" value="Genomic_DNA"/>
</dbReference>
<evidence type="ECO:0000256" key="6">
    <source>
        <dbReference type="ARBA" id="ARBA00023316"/>
    </source>
</evidence>
<keyword evidence="2 7" id="KW-0812">Transmembrane</keyword>
<dbReference type="NCBIfam" id="TIGR00247">
    <property type="entry name" value="endolytic transglycosylase MltG"/>
    <property type="match status" value="1"/>
</dbReference>
<dbReference type="Gene3D" id="3.30.1490.480">
    <property type="entry name" value="Endolytic murein transglycosylase"/>
    <property type="match status" value="2"/>
</dbReference>
<dbReference type="Gene3D" id="3.30.160.60">
    <property type="entry name" value="Classic Zinc Finger"/>
    <property type="match status" value="1"/>
</dbReference>
<dbReference type="CDD" id="cd08010">
    <property type="entry name" value="MltG_like"/>
    <property type="match status" value="1"/>
</dbReference>
<dbReference type="Proteomes" id="UP000642910">
    <property type="component" value="Unassembled WGS sequence"/>
</dbReference>
<evidence type="ECO:0000256" key="5">
    <source>
        <dbReference type="ARBA" id="ARBA00023239"/>
    </source>
</evidence>
<evidence type="ECO:0000256" key="1">
    <source>
        <dbReference type="ARBA" id="ARBA00022475"/>
    </source>
</evidence>
<dbReference type="RefSeq" id="WP_195867816.1">
    <property type="nucleotide sequence ID" value="NZ_JADPKZ010000042.1"/>
</dbReference>
<feature type="transmembrane region" description="Helical" evidence="7">
    <location>
        <begin position="12"/>
        <end position="34"/>
    </location>
</feature>
<keyword evidence="4 7" id="KW-0472">Membrane</keyword>
<dbReference type="InterPro" id="IPR003770">
    <property type="entry name" value="MLTG-like"/>
</dbReference>
<evidence type="ECO:0000256" key="2">
    <source>
        <dbReference type="ARBA" id="ARBA00022692"/>
    </source>
</evidence>
<keyword evidence="3 7" id="KW-1133">Transmembrane helix</keyword>
<comment type="similarity">
    <text evidence="7">Belongs to the transglycosylase MltG family.</text>
</comment>
<gene>
    <name evidence="7 8" type="primary">mltG</name>
    <name evidence="8" type="ORF">IW967_10145</name>
</gene>
<dbReference type="PANTHER" id="PTHR30518:SF2">
    <property type="entry name" value="ENDOLYTIC MUREIN TRANSGLYCOSYLASE"/>
    <property type="match status" value="1"/>
</dbReference>
<keyword evidence="1 7" id="KW-1003">Cell membrane</keyword>
<evidence type="ECO:0000256" key="3">
    <source>
        <dbReference type="ARBA" id="ARBA00022989"/>
    </source>
</evidence>
<organism evidence="8 9">
    <name type="scientific">Alicyclobacillus mali</name>
    <name type="common">ex Roth et al. 2021</name>
    <dbReference type="NCBI Taxonomy" id="1123961"/>
    <lineage>
        <taxon>Bacteria</taxon>
        <taxon>Bacillati</taxon>
        <taxon>Bacillota</taxon>
        <taxon>Bacilli</taxon>
        <taxon>Bacillales</taxon>
        <taxon>Alicyclobacillaceae</taxon>
        <taxon>Alicyclobacillus</taxon>
    </lineage>
</organism>
<comment type="caution">
    <text evidence="8">The sequence shown here is derived from an EMBL/GenBank/DDBJ whole genome shotgun (WGS) entry which is preliminary data.</text>
</comment>
<protein>
    <recommendedName>
        <fullName evidence="7">Endolytic murein transglycosylase</fullName>
        <ecNumber evidence="7">4.2.2.29</ecNumber>
    </recommendedName>
    <alternativeName>
        <fullName evidence="7">Peptidoglycan lytic transglycosylase</fullName>
    </alternativeName>
    <alternativeName>
        <fullName evidence="7">Peptidoglycan polymerization terminase</fullName>
    </alternativeName>
</protein>